<dbReference type="GO" id="GO:0005886">
    <property type="term" value="C:plasma membrane"/>
    <property type="evidence" value="ECO:0007669"/>
    <property type="project" value="TreeGrafter"/>
</dbReference>
<sequence length="446" mass="47173">MNHIWLAMLLIAVALAALTGRADALTTAALSAARDAVMAIALPLIGLMALWLGMMRLAEQAGLVNLLARALQPLLRRLFPDVPPGHPAMGAMLLNIAANILGLGNAATPLGLRAMQELNRLNPHPGTATNAMCTFLALNTGSLQLLPATAISVLAAHQSARPTAIVASALLATACSAVTAVTATRLLERLPWFRQPHTRTPPPPEPGQQAPNPSRPENADKPTTIPQPSRPLSGPGRCVLTVYALCSVAAVANGALGLWGTTPPTADPALVRWLNALSQWAVPFLLAGFPLYAALRGVRVYEQFVIGARDGLRIALRIIPYLVAMLVAIGVFRESGGLQWLGRLLGPLLEWIGFPSELLPLALVRPLSGSAALGIFAEIVRAHGPDTLLARTAATMYGSTETTFYVLAVYFGAVGVHKVRHALWAGLITDAVAMLASVWICRWLFG</sequence>
<evidence type="ECO:0000313" key="5">
    <source>
        <dbReference type="EMBL" id="NGO39683.1"/>
    </source>
</evidence>
<accession>A0A6M1RPU4</accession>
<feature type="transmembrane region" description="Helical" evidence="2">
    <location>
        <begin position="314"/>
        <end position="332"/>
    </location>
</feature>
<keyword evidence="2" id="KW-0472">Membrane</keyword>
<feature type="domain" description="Nucleoside transporter/FeoB GTPase Gate" evidence="4">
    <location>
        <begin position="315"/>
        <end position="415"/>
    </location>
</feature>
<keyword evidence="2" id="KW-1133">Transmembrane helix</keyword>
<comment type="caution">
    <text evidence="5">The sequence shown here is derived from an EMBL/GenBank/DDBJ whole genome shotgun (WGS) entry which is preliminary data.</text>
</comment>
<feature type="transmembrane region" description="Helical" evidence="2">
    <location>
        <begin position="238"/>
        <end position="261"/>
    </location>
</feature>
<dbReference type="Pfam" id="PF07670">
    <property type="entry name" value="Gate"/>
    <property type="match status" value="2"/>
</dbReference>
<dbReference type="InterPro" id="IPR011415">
    <property type="entry name" value="SpmA_SpmB"/>
</dbReference>
<feature type="transmembrane region" description="Helical" evidence="2">
    <location>
        <begin position="133"/>
        <end position="157"/>
    </location>
</feature>
<dbReference type="RefSeq" id="WP_165107922.1">
    <property type="nucleotide sequence ID" value="NZ_JAAKYA010000066.1"/>
</dbReference>
<evidence type="ECO:0000259" key="4">
    <source>
        <dbReference type="Pfam" id="PF07670"/>
    </source>
</evidence>
<organism evidence="5 6">
    <name type="scientific">Limisphaera ngatamarikiensis</name>
    <dbReference type="NCBI Taxonomy" id="1324935"/>
    <lineage>
        <taxon>Bacteria</taxon>
        <taxon>Pseudomonadati</taxon>
        <taxon>Verrucomicrobiota</taxon>
        <taxon>Verrucomicrobiia</taxon>
        <taxon>Limisphaerales</taxon>
        <taxon>Limisphaeraceae</taxon>
        <taxon>Limisphaera</taxon>
    </lineage>
</organism>
<feature type="transmembrane region" description="Helical" evidence="2">
    <location>
        <begin position="388"/>
        <end position="411"/>
    </location>
</feature>
<feature type="domain" description="Nucleoside transporter/FeoB GTPase Gate" evidence="4">
    <location>
        <begin position="42"/>
        <end position="150"/>
    </location>
</feature>
<dbReference type="AlphaFoldDB" id="A0A6M1RPU4"/>
<name>A0A6M1RPU4_9BACT</name>
<dbReference type="InterPro" id="IPR011642">
    <property type="entry name" value="Gate_dom"/>
</dbReference>
<dbReference type="InterPro" id="IPR052549">
    <property type="entry name" value="SpmB"/>
</dbReference>
<gene>
    <name evidence="5" type="ORF">G4L39_09790</name>
</gene>
<evidence type="ECO:0000256" key="3">
    <source>
        <dbReference type="SAM" id="SignalP"/>
    </source>
</evidence>
<keyword evidence="2" id="KW-0812">Transmembrane</keyword>
<dbReference type="PIRSF" id="PIRSF036542">
    <property type="entry name" value="SpmA_SpmB"/>
    <property type="match status" value="1"/>
</dbReference>
<evidence type="ECO:0000313" key="6">
    <source>
        <dbReference type="Proteomes" id="UP000477311"/>
    </source>
</evidence>
<keyword evidence="3" id="KW-0732">Signal</keyword>
<feature type="transmembrane region" description="Helical" evidence="2">
    <location>
        <begin position="423"/>
        <end position="445"/>
    </location>
</feature>
<dbReference type="Proteomes" id="UP000477311">
    <property type="component" value="Unassembled WGS sequence"/>
</dbReference>
<feature type="signal peptide" evidence="3">
    <location>
        <begin position="1"/>
        <end position="24"/>
    </location>
</feature>
<protein>
    <submittedName>
        <fullName evidence="5">Spore maturation protein</fullName>
    </submittedName>
</protein>
<feature type="chain" id="PRO_5026907464" evidence="3">
    <location>
        <begin position="25"/>
        <end position="446"/>
    </location>
</feature>
<feature type="region of interest" description="Disordered" evidence="1">
    <location>
        <begin position="192"/>
        <end position="232"/>
    </location>
</feature>
<feature type="transmembrane region" description="Helical" evidence="2">
    <location>
        <begin position="273"/>
        <end position="293"/>
    </location>
</feature>
<reference evidence="5 6" key="1">
    <citation type="submission" date="2020-02" db="EMBL/GenBank/DDBJ databases">
        <title>Draft genome sequence of Limisphaera ngatamarikiensis NGM72.4T, a thermophilic Verrucomicrobia grouped in subdivision 3.</title>
        <authorList>
            <person name="Carere C.R."/>
            <person name="Steen J."/>
            <person name="Hugenholtz P."/>
            <person name="Stott M.B."/>
        </authorList>
    </citation>
    <scope>NUCLEOTIDE SEQUENCE [LARGE SCALE GENOMIC DNA]</scope>
    <source>
        <strain evidence="5 6">NGM72.4</strain>
    </source>
</reference>
<feature type="transmembrane region" description="Helical" evidence="2">
    <location>
        <begin position="163"/>
        <end position="187"/>
    </location>
</feature>
<dbReference type="PANTHER" id="PTHR35793:SF2">
    <property type="entry name" value="INNER MEMBRANE PROTEIN YJIG"/>
    <property type="match status" value="1"/>
</dbReference>
<evidence type="ECO:0000256" key="2">
    <source>
        <dbReference type="SAM" id="Phobius"/>
    </source>
</evidence>
<keyword evidence="6" id="KW-1185">Reference proteome</keyword>
<feature type="transmembrane region" description="Helical" evidence="2">
    <location>
        <begin position="32"/>
        <end position="54"/>
    </location>
</feature>
<dbReference type="EMBL" id="JAAKYA010000066">
    <property type="protein sequence ID" value="NGO39683.1"/>
    <property type="molecule type" value="Genomic_DNA"/>
</dbReference>
<feature type="transmembrane region" description="Helical" evidence="2">
    <location>
        <begin position="91"/>
        <end position="112"/>
    </location>
</feature>
<dbReference type="PANTHER" id="PTHR35793">
    <property type="entry name" value="INNER MEMBRANE PROTEIN YJIG"/>
    <property type="match status" value="1"/>
</dbReference>
<proteinExistence type="predicted"/>
<evidence type="ECO:0000256" key="1">
    <source>
        <dbReference type="SAM" id="MobiDB-lite"/>
    </source>
</evidence>